<dbReference type="InterPro" id="IPR025252">
    <property type="entry name" value="DUF4200"/>
</dbReference>
<evidence type="ECO:0000313" key="3">
    <source>
        <dbReference type="Proteomes" id="UP000471633"/>
    </source>
</evidence>
<dbReference type="PANTHER" id="PTHR21683:SF3">
    <property type="entry name" value="CILIA AND FLAGELLA ASSOCIATED PROTEIN 100"/>
    <property type="match status" value="1"/>
</dbReference>
<dbReference type="EMBL" id="AMPZ03000002">
    <property type="protein sequence ID" value="KAH9591711.1"/>
    <property type="molecule type" value="Genomic_DNA"/>
</dbReference>
<dbReference type="GeneID" id="24597526"/>
<keyword evidence="2" id="KW-0418">Kinase</keyword>
<name>A0A6A5DEI6_SCHHA</name>
<reference evidence="2" key="3">
    <citation type="submission" date="2021-06" db="EMBL/GenBank/DDBJ databases">
        <title>Chromosome-level genome assembly for S. haematobium.</title>
        <authorList>
            <person name="Stroehlein A.J."/>
        </authorList>
    </citation>
    <scope>NUCLEOTIDE SEQUENCE</scope>
</reference>
<reference evidence="2" key="4">
    <citation type="journal article" date="2022" name="PLoS Pathog.">
        <title>Chromosome-level genome of Schistosoma haematobium underpins genome-wide explorations of molecular variation.</title>
        <authorList>
            <person name="Stroehlein A.J."/>
            <person name="Korhonen P.K."/>
            <person name="Lee V.V."/>
            <person name="Ralph S.A."/>
            <person name="Mentink-Kane M."/>
            <person name="You H."/>
            <person name="McManus D.P."/>
            <person name="Tchuente L.T."/>
            <person name="Stothard J.R."/>
            <person name="Kaur P."/>
            <person name="Dudchenko O."/>
            <person name="Aiden E.L."/>
            <person name="Yang B."/>
            <person name="Yang H."/>
            <person name="Emery A.M."/>
            <person name="Webster B.L."/>
            <person name="Brindley P.J."/>
            <person name="Rollinson D."/>
            <person name="Chang B.C.H."/>
            <person name="Gasser R.B."/>
            <person name="Young N.D."/>
        </authorList>
    </citation>
    <scope>NUCLEOTIDE SEQUENCE</scope>
</reference>
<proteinExistence type="predicted"/>
<dbReference type="AlphaFoldDB" id="A0A6A5DEI6"/>
<dbReference type="GO" id="GO:0016301">
    <property type="term" value="F:kinase activity"/>
    <property type="evidence" value="ECO:0007669"/>
    <property type="project" value="UniProtKB-KW"/>
</dbReference>
<keyword evidence="3" id="KW-1185">Reference proteome</keyword>
<sequence>MTSNPFLLPKFENIFELRDTKKEERLKRTKELAKLKVYQKIQLHKKNKSRRSILNELKPVNETNTSDANNVAFILQKTKRQFTDRETRDQFIANRREMFFLEYLIAVQRSELKRLEELASHEDLKLELAEQCLEQDAALFDEFLKENDKSSVEAVANSEQESRKRAMLVDRIKQLTIHKSQINAEITKLKETVKDYKYFKAFLERLIPEPYNSQRQTIRDDKKQLKYKQKFQLQNITSKPSSIASNENSVRRPSFVITKRSSLRPTTNKTLSVESKLSRQITPYESSSSEDSDEEIYFKDPIQILTILRDLEETNLRLIQHCQESDDSVEILRNQVNETVDNYEKDIHILSQHQTFLKGAIDAEKSKTQYFSLSMSDFLFAGYNSEQQKLVLNDLHEIITEVYRDTIRKSDTPLSSIQMLYEIEVKLTDLLEILQTLPEDEVNEVKQAKEIEHRQQIKEDKKYQQRLYQEERIQKALERAKAAPKKQTGRRLMTRSQPPVIHKSDGGKLDAKAKEMKELAFLFE</sequence>
<dbReference type="PANTHER" id="PTHR21683">
    <property type="entry name" value="COILED-COIL DOMAIN-CONTAINING PROTEIN 42 LIKE-2-LIKE-RELATED"/>
    <property type="match status" value="1"/>
</dbReference>
<reference evidence="2" key="1">
    <citation type="journal article" date="2012" name="Nat. Genet.">
        <title>Whole-genome sequence of Schistosoma haematobium.</title>
        <authorList>
            <person name="Young N.D."/>
            <person name="Jex A.R."/>
            <person name="Li B."/>
            <person name="Liu S."/>
            <person name="Yang L."/>
            <person name="Xiong Z."/>
            <person name="Li Y."/>
            <person name="Cantacessi C."/>
            <person name="Hall R.S."/>
            <person name="Xu X."/>
            <person name="Chen F."/>
            <person name="Wu X."/>
            <person name="Zerlotini A."/>
            <person name="Oliveira G."/>
            <person name="Hofmann A."/>
            <person name="Zhang G."/>
            <person name="Fang X."/>
            <person name="Kang Y."/>
            <person name="Campbell B.E."/>
            <person name="Loukas A."/>
            <person name="Ranganathan S."/>
            <person name="Rollinson D."/>
            <person name="Rinaldi G."/>
            <person name="Brindley P.J."/>
            <person name="Yang H."/>
            <person name="Wang J."/>
            <person name="Wang J."/>
            <person name="Gasser R.B."/>
        </authorList>
    </citation>
    <scope>NUCLEOTIDE SEQUENCE</scope>
</reference>
<feature type="region of interest" description="Disordered" evidence="1">
    <location>
        <begin position="479"/>
        <end position="509"/>
    </location>
</feature>
<accession>A0A6A5DEI6</accession>
<comment type="caution">
    <text evidence="2">The sequence shown here is derived from an EMBL/GenBank/DDBJ whole genome shotgun (WGS) entry which is preliminary data.</text>
</comment>
<dbReference type="Proteomes" id="UP000471633">
    <property type="component" value="Unassembled WGS sequence"/>
</dbReference>
<protein>
    <submittedName>
        <fullName evidence="2">Camp-dependent protein kinase catalytic subunit</fullName>
    </submittedName>
</protein>
<feature type="compositionally biased region" description="Basic residues" evidence="1">
    <location>
        <begin position="482"/>
        <end position="493"/>
    </location>
</feature>
<keyword evidence="2" id="KW-0808">Transferase</keyword>
<gene>
    <name evidence="2" type="primary">PKA1_3</name>
    <name evidence="2" type="ORF">MS3_00003889</name>
</gene>
<evidence type="ECO:0000256" key="1">
    <source>
        <dbReference type="SAM" id="MobiDB-lite"/>
    </source>
</evidence>
<organism evidence="2 3">
    <name type="scientific">Schistosoma haematobium</name>
    <name type="common">Blood fluke</name>
    <dbReference type="NCBI Taxonomy" id="6185"/>
    <lineage>
        <taxon>Eukaryota</taxon>
        <taxon>Metazoa</taxon>
        <taxon>Spiralia</taxon>
        <taxon>Lophotrochozoa</taxon>
        <taxon>Platyhelminthes</taxon>
        <taxon>Trematoda</taxon>
        <taxon>Digenea</taxon>
        <taxon>Strigeidida</taxon>
        <taxon>Schistosomatoidea</taxon>
        <taxon>Schistosomatidae</taxon>
        <taxon>Schistosoma</taxon>
    </lineage>
</organism>
<dbReference type="InterPro" id="IPR051147">
    <property type="entry name" value="CFAP_domain-containing"/>
</dbReference>
<dbReference type="CTD" id="24597526"/>
<dbReference type="KEGG" id="shx:MS3_00003889"/>
<dbReference type="GO" id="GO:0005856">
    <property type="term" value="C:cytoskeleton"/>
    <property type="evidence" value="ECO:0007669"/>
    <property type="project" value="UniProtKB-ARBA"/>
</dbReference>
<evidence type="ECO:0000313" key="2">
    <source>
        <dbReference type="EMBL" id="KAH9591711.1"/>
    </source>
</evidence>
<dbReference type="OrthoDB" id="10264063at2759"/>
<dbReference type="RefSeq" id="XP_012801629.2">
    <property type="nucleotide sequence ID" value="XM_012946175.3"/>
</dbReference>
<reference evidence="2" key="2">
    <citation type="journal article" date="2019" name="Gigascience">
        <title>High-quality Schistosoma haematobium genome achieved by single-molecule and long-range sequencing.</title>
        <authorList>
            <person name="Stroehlein A.J."/>
            <person name="Korhonen P.K."/>
            <person name="Chong T.M."/>
            <person name="Lim Y.L."/>
            <person name="Chan K.G."/>
            <person name="Webster B."/>
            <person name="Rollinson D."/>
            <person name="Brindley P.J."/>
            <person name="Gasser R.B."/>
            <person name="Young N.D."/>
        </authorList>
    </citation>
    <scope>NUCLEOTIDE SEQUENCE</scope>
</reference>
<dbReference type="Pfam" id="PF13863">
    <property type="entry name" value="DUF4200"/>
    <property type="match status" value="1"/>
</dbReference>